<dbReference type="EMBL" id="CM032184">
    <property type="protein sequence ID" value="KAG7093672.1"/>
    <property type="molecule type" value="Genomic_DNA"/>
</dbReference>
<keyword evidence="3" id="KW-0472">Membrane</keyword>
<evidence type="ECO:0000259" key="4">
    <source>
        <dbReference type="PROSITE" id="PS51767"/>
    </source>
</evidence>
<evidence type="ECO:0000313" key="5">
    <source>
        <dbReference type="EMBL" id="KAG7093672.1"/>
    </source>
</evidence>
<proteinExistence type="inferred from homology"/>
<name>A0A9P7S1L9_9AGAR</name>
<dbReference type="CDD" id="cd05471">
    <property type="entry name" value="pepsin_like"/>
    <property type="match status" value="1"/>
</dbReference>
<dbReference type="GeneID" id="66076407"/>
<keyword evidence="3" id="KW-1133">Transmembrane helix</keyword>
<dbReference type="SUPFAM" id="SSF50630">
    <property type="entry name" value="Acid proteases"/>
    <property type="match status" value="1"/>
</dbReference>
<dbReference type="PANTHER" id="PTHR47966:SF57">
    <property type="entry name" value="PEPTIDASE A1 DOMAIN-CONTAINING PROTEIN"/>
    <property type="match status" value="1"/>
</dbReference>
<dbReference type="PROSITE" id="PS51767">
    <property type="entry name" value="PEPTIDASE_A1"/>
    <property type="match status" value="1"/>
</dbReference>
<dbReference type="Pfam" id="PF00026">
    <property type="entry name" value="Asp"/>
    <property type="match status" value="2"/>
</dbReference>
<dbReference type="AlphaFoldDB" id="A0A9P7S1L9"/>
<keyword evidence="6" id="KW-1185">Reference proteome</keyword>
<dbReference type="InterPro" id="IPR001461">
    <property type="entry name" value="Aspartic_peptidase_A1"/>
</dbReference>
<dbReference type="Proteomes" id="UP001049176">
    <property type="component" value="Chromosome 4"/>
</dbReference>
<comment type="similarity">
    <text evidence="1">Belongs to the peptidase A1 family.</text>
</comment>
<feature type="compositionally biased region" description="Polar residues" evidence="2">
    <location>
        <begin position="669"/>
        <end position="682"/>
    </location>
</feature>
<feature type="compositionally biased region" description="Basic and acidic residues" evidence="2">
    <location>
        <begin position="619"/>
        <end position="646"/>
    </location>
</feature>
<evidence type="ECO:0000256" key="3">
    <source>
        <dbReference type="SAM" id="Phobius"/>
    </source>
</evidence>
<dbReference type="PRINTS" id="PR00792">
    <property type="entry name" value="PEPSIN"/>
</dbReference>
<dbReference type="InterPro" id="IPR021109">
    <property type="entry name" value="Peptidase_aspartic_dom_sf"/>
</dbReference>
<feature type="transmembrane region" description="Helical" evidence="3">
    <location>
        <begin position="477"/>
        <end position="498"/>
    </location>
</feature>
<protein>
    <recommendedName>
        <fullName evidence="4">Peptidase A1 domain-containing protein</fullName>
    </recommendedName>
</protein>
<dbReference type="Gene3D" id="2.40.70.10">
    <property type="entry name" value="Acid Proteases"/>
    <property type="match status" value="2"/>
</dbReference>
<feature type="region of interest" description="Disordered" evidence="2">
    <location>
        <begin position="619"/>
        <end position="724"/>
    </location>
</feature>
<gene>
    <name evidence="5" type="ORF">E1B28_007331</name>
</gene>
<dbReference type="OrthoDB" id="2747330at2759"/>
<feature type="compositionally biased region" description="Polar residues" evidence="2">
    <location>
        <begin position="772"/>
        <end position="786"/>
    </location>
</feature>
<evidence type="ECO:0000256" key="1">
    <source>
        <dbReference type="ARBA" id="ARBA00007447"/>
    </source>
</evidence>
<dbReference type="KEGG" id="more:E1B28_007331"/>
<dbReference type="InterPro" id="IPR034164">
    <property type="entry name" value="Pepsin-like_dom"/>
</dbReference>
<evidence type="ECO:0000256" key="2">
    <source>
        <dbReference type="SAM" id="MobiDB-lite"/>
    </source>
</evidence>
<comment type="caution">
    <text evidence="5">The sequence shown here is derived from an EMBL/GenBank/DDBJ whole genome shotgun (WGS) entry which is preliminary data.</text>
</comment>
<dbReference type="RefSeq" id="XP_043010142.1">
    <property type="nucleotide sequence ID" value="XM_043152057.1"/>
</dbReference>
<sequence length="826" mass="89862">MVHFWKGKQKATTEQVERWRRDDEDEEGAIIELQYVGTGANDQTYTVPLKFGSAEQTVSLQVDTGSSDIWIASSLCSSCNSDAKKYDPNSSQTSQSSNVAFNIDYLRGKVTGTIYWDTVSVGNYSVDNQAFAAATDVQDEPLSGSFNGVFGLALPGNSIIYNLIPGGTAVNGRDGALITSNLFSISPSSSAPAARFISLTLSRPGSDTIPSLMGIGRHPPKSAIPSIGDGTQVAYSAPIASTNDKGPIGTIFWKTSVKDITVWVNNQPRVVKLSRSGIGGTGGAGPFPTAVLDTGIPLIYSTKVIADAIYGAIGISPASDGFYYMDCKTPLNLTITLDDRPPISLHPLDLTVEPPRDATSVNCIGLIQAADGAIQSANAADMILGVPFLRNVYMVMAYQIPNSNGTFPDIRPPDNAGPTPFISESRLRLGLQGLTDPSVAMNEFNRVRVQGLPIDDDGNRFIGNSENKKKISVGLEILFGLVGFVILCVGLFGLRWCLYRRKYKAANAVDTRRELGAAADAGATAISGSSLFRWWKKQKSPDDNEKKMGTYELAAGRWSEDEFVHHEDVLRRRKFDEYMRRERLKSEYTVSSSYTHVDVEEDPTSKDKKDPDVEMLDTLSERDSVGHSVDPHNDINREWDPAKELDWSQNRDTLVGRDFDKDSSPERTPLSSRRLSNNSVTSPLPVHSRSIKTRHHRDSSGAPLLPLGFDGVSGSHSRSPTLVTDPDMNEFGVLSLSMAGIGTAARNSRIDAEFRLSTADTDTSPSHRRDASSTSRTDARSLSSDSRIVPLADEFANLQRPVSISSTHSSRKERPARSPTGPRPNR</sequence>
<accession>A0A9P7S1L9</accession>
<reference evidence="5" key="1">
    <citation type="journal article" date="2021" name="Genome Biol. Evol.">
        <title>The assembled and annotated genome of the fairy-ring fungus Marasmius oreades.</title>
        <authorList>
            <person name="Hiltunen M."/>
            <person name="Ament-Velasquez S.L."/>
            <person name="Johannesson H."/>
        </authorList>
    </citation>
    <scope>NUCLEOTIDE SEQUENCE</scope>
    <source>
        <strain evidence="5">03SP1</strain>
    </source>
</reference>
<feature type="compositionally biased region" description="Basic and acidic residues" evidence="2">
    <location>
        <begin position="654"/>
        <end position="665"/>
    </location>
</feature>
<dbReference type="GO" id="GO:0004190">
    <property type="term" value="F:aspartic-type endopeptidase activity"/>
    <property type="evidence" value="ECO:0007669"/>
    <property type="project" value="InterPro"/>
</dbReference>
<evidence type="ECO:0000313" key="6">
    <source>
        <dbReference type="Proteomes" id="UP001049176"/>
    </source>
</evidence>
<dbReference type="PANTHER" id="PTHR47966">
    <property type="entry name" value="BETA-SITE APP-CLEAVING ENZYME, ISOFORM A-RELATED"/>
    <property type="match status" value="1"/>
</dbReference>
<feature type="domain" description="Peptidase A1" evidence="4">
    <location>
        <begin position="45"/>
        <end position="408"/>
    </location>
</feature>
<organism evidence="5 6">
    <name type="scientific">Marasmius oreades</name>
    <name type="common">fairy-ring Marasmius</name>
    <dbReference type="NCBI Taxonomy" id="181124"/>
    <lineage>
        <taxon>Eukaryota</taxon>
        <taxon>Fungi</taxon>
        <taxon>Dikarya</taxon>
        <taxon>Basidiomycota</taxon>
        <taxon>Agaricomycotina</taxon>
        <taxon>Agaricomycetes</taxon>
        <taxon>Agaricomycetidae</taxon>
        <taxon>Agaricales</taxon>
        <taxon>Marasmiineae</taxon>
        <taxon>Marasmiaceae</taxon>
        <taxon>Marasmius</taxon>
    </lineage>
</organism>
<dbReference type="GO" id="GO:0006508">
    <property type="term" value="P:proteolysis"/>
    <property type="evidence" value="ECO:0007669"/>
    <property type="project" value="InterPro"/>
</dbReference>
<keyword evidence="3" id="KW-0812">Transmembrane</keyword>
<dbReference type="InterPro" id="IPR033121">
    <property type="entry name" value="PEPTIDASE_A1"/>
</dbReference>
<feature type="region of interest" description="Disordered" evidence="2">
    <location>
        <begin position="756"/>
        <end position="826"/>
    </location>
</feature>